<proteinExistence type="predicted"/>
<organism evidence="3 4">
    <name type="scientific">Pseudomonas koreensis</name>
    <dbReference type="NCBI Taxonomy" id="198620"/>
    <lineage>
        <taxon>Bacteria</taxon>
        <taxon>Pseudomonadati</taxon>
        <taxon>Pseudomonadota</taxon>
        <taxon>Gammaproteobacteria</taxon>
        <taxon>Pseudomonadales</taxon>
        <taxon>Pseudomonadaceae</taxon>
        <taxon>Pseudomonas</taxon>
    </lineage>
</organism>
<evidence type="ECO:0008006" key="5">
    <source>
        <dbReference type="Google" id="ProtNLM"/>
    </source>
</evidence>
<protein>
    <recommendedName>
        <fullName evidence="5">Transposon Tn7 transposition protein TnsD C-termianl domain-containing protein</fullName>
    </recommendedName>
</protein>
<evidence type="ECO:0000313" key="4">
    <source>
        <dbReference type="Proteomes" id="UP000288002"/>
    </source>
</evidence>
<feature type="domain" description="TniQ" evidence="1">
    <location>
        <begin position="6"/>
        <end position="159"/>
    </location>
</feature>
<dbReference type="Proteomes" id="UP000288002">
    <property type="component" value="Unassembled WGS sequence"/>
</dbReference>
<feature type="domain" description="Transposon Tn7 transposition protein TnsD C-terminal" evidence="2">
    <location>
        <begin position="343"/>
        <end position="429"/>
    </location>
</feature>
<gene>
    <name evidence="3" type="ORF">A9HBioS_2565</name>
</gene>
<evidence type="ECO:0000313" key="3">
    <source>
        <dbReference type="EMBL" id="RVD77565.1"/>
    </source>
</evidence>
<dbReference type="EMBL" id="MKWS01000007">
    <property type="protein sequence ID" value="RVD77565.1"/>
    <property type="molecule type" value="Genomic_DNA"/>
</dbReference>
<reference evidence="3 4" key="1">
    <citation type="submission" date="2016-10" db="EMBL/GenBank/DDBJ databases">
        <title>Search of new enzymes for the oxidation of sulfur compounds.</title>
        <authorList>
            <person name="Novo A."/>
            <person name="Moreira I.S."/>
            <person name="Castro P.M."/>
        </authorList>
    </citation>
    <scope>NUCLEOTIDE SEQUENCE [LARGE SCALE GENOMIC DNA]</scope>
    <source>
        <strain evidence="3 4">A9</strain>
    </source>
</reference>
<sequence length="490" mass="56815">MYRLFLFPEPFPDESLYSLAVRYHRLVSNKSYRQTSRELFGTYSRTCGSVLPCCLGALSQRLEGQYSVAELVETRTLLPLYRPFLSEKAYESAILCMQGTQGTGLKMSLGMTASGLLKHASFRYCEACMQHDSEVFGMPYWHRIHMAAGVCICPIHGNVLLSANLPEGADWRSMFLPGEFASESVLSTQSLDAALAVAKMQFWGLENPQRACDLVDGDFLRLRLTEMGMVHRGRLRELALRNFVAPRLGPGNQEVEYKSVTNSFEWIMCLLRRRRRIVQPFKYYFLCWLLDSGVNDLRKFQRRNFSIVTDRDFTTKHAYCPDKAQVATRRREFKQDKSEKCHDKAGYYWLYRHDSDWLNNYVKHHPFVRSIEAPIDWSVQDARLSKELIDARDEILGDEGKPKKITKTALLRRVSAKYRYLREFSFFPESIQVLEGLLETEHDFQIRKLSWAIKRFSPSKQCATSLIMRFAGIRIRQVSESEVDSLFLPI</sequence>
<comment type="caution">
    <text evidence="3">The sequence shown here is derived from an EMBL/GenBank/DDBJ whole genome shotgun (WGS) entry which is preliminary data.</text>
</comment>
<accession>A0AA94JIQ3</accession>
<name>A0AA94JIQ3_9PSED</name>
<evidence type="ECO:0000259" key="2">
    <source>
        <dbReference type="Pfam" id="PF15978"/>
    </source>
</evidence>
<dbReference type="RefSeq" id="WP_127649512.1">
    <property type="nucleotide sequence ID" value="NZ_MKWS01000007.1"/>
</dbReference>
<dbReference type="InterPro" id="IPR009492">
    <property type="entry name" value="TniQ"/>
</dbReference>
<evidence type="ECO:0000259" key="1">
    <source>
        <dbReference type="Pfam" id="PF06527"/>
    </source>
</evidence>
<dbReference type="InterPro" id="IPR032750">
    <property type="entry name" value="TnsD_C"/>
</dbReference>
<dbReference type="Pfam" id="PF06527">
    <property type="entry name" value="TniQ"/>
    <property type="match status" value="1"/>
</dbReference>
<dbReference type="AlphaFoldDB" id="A0AA94JIQ3"/>
<dbReference type="Pfam" id="PF15978">
    <property type="entry name" value="TnsD"/>
    <property type="match status" value="1"/>
</dbReference>